<dbReference type="InterPro" id="IPR007446">
    <property type="entry name" value="PilP"/>
</dbReference>
<evidence type="ECO:0000313" key="1">
    <source>
        <dbReference type="EMBL" id="MBB3230058.1"/>
    </source>
</evidence>
<reference evidence="1 2" key="1">
    <citation type="submission" date="2020-08" db="EMBL/GenBank/DDBJ databases">
        <title>Genomic Encyclopedia of Type Strains, Phase III (KMG-III): the genomes of soil and plant-associated and newly described type strains.</title>
        <authorList>
            <person name="Whitman W."/>
        </authorList>
    </citation>
    <scope>NUCLEOTIDE SEQUENCE [LARGE SCALE GENOMIC DNA]</scope>
    <source>
        <strain evidence="1 2">CECT 7744</strain>
    </source>
</reference>
<dbReference type="PROSITE" id="PS51257">
    <property type="entry name" value="PROKAR_LIPOPROTEIN"/>
    <property type="match status" value="1"/>
</dbReference>
<organism evidence="1 2">
    <name type="scientific">Halomonas stenophila</name>
    <dbReference type="NCBI Taxonomy" id="795312"/>
    <lineage>
        <taxon>Bacteria</taxon>
        <taxon>Pseudomonadati</taxon>
        <taxon>Pseudomonadota</taxon>
        <taxon>Gammaproteobacteria</taxon>
        <taxon>Oceanospirillales</taxon>
        <taxon>Halomonadaceae</taxon>
        <taxon>Halomonas</taxon>
    </lineage>
</organism>
<dbReference type="EMBL" id="JACHXR010000002">
    <property type="protein sequence ID" value="MBB3230058.1"/>
    <property type="molecule type" value="Genomic_DNA"/>
</dbReference>
<dbReference type="Gene3D" id="2.30.30.830">
    <property type="match status" value="1"/>
</dbReference>
<sequence>MRNWLRMGGVLPLAVVLSACSDPDLTGLERELAELRGDPGALTLEPLPPMPVYRSVDYRFADARSPFQARLPESRELPVADVDLAPDTSRPRDPLEAYSLDDLALVGTLMVGGQPSALVRAPNGNVHRLRVGDHMGSDFGRIVGITQASVQLVEIVPTGRGGWIERSTLLTLDG</sequence>
<dbReference type="Pfam" id="PF04351">
    <property type="entry name" value="PilP"/>
    <property type="match status" value="1"/>
</dbReference>
<protein>
    <submittedName>
        <fullName evidence="1">Type IV pilus assembly protein PilP</fullName>
    </submittedName>
</protein>
<name>A0A7W5ERE7_9GAMM</name>
<proteinExistence type="predicted"/>
<gene>
    <name evidence="1" type="ORF">FHR97_000892</name>
</gene>
<dbReference type="AlphaFoldDB" id="A0A7W5ERE7"/>
<evidence type="ECO:0000313" key="2">
    <source>
        <dbReference type="Proteomes" id="UP000518892"/>
    </source>
</evidence>
<dbReference type="PIRSF" id="PIRSF016481">
    <property type="entry name" value="Pilus_assembly_PilP"/>
    <property type="match status" value="1"/>
</dbReference>
<accession>A0A7W5ERE7</accession>
<comment type="caution">
    <text evidence="1">The sequence shown here is derived from an EMBL/GenBank/DDBJ whole genome shotgun (WGS) entry which is preliminary data.</text>
</comment>
<keyword evidence="2" id="KW-1185">Reference proteome</keyword>
<dbReference type="RefSeq" id="WP_183382567.1">
    <property type="nucleotide sequence ID" value="NZ_JACHXR010000002.1"/>
</dbReference>
<dbReference type="Proteomes" id="UP000518892">
    <property type="component" value="Unassembled WGS sequence"/>
</dbReference>